<dbReference type="GeneID" id="8856795"/>
<dbReference type="RefSeq" id="XP_002676995.1">
    <property type="nucleotide sequence ID" value="XM_002676949.1"/>
</dbReference>
<proteinExistence type="predicted"/>
<evidence type="ECO:0000313" key="2">
    <source>
        <dbReference type="Proteomes" id="UP000006671"/>
    </source>
</evidence>
<reference evidence="1 2" key="1">
    <citation type="journal article" date="2010" name="Cell">
        <title>The genome of Naegleria gruberi illuminates early eukaryotic versatility.</title>
        <authorList>
            <person name="Fritz-Laylin L.K."/>
            <person name="Prochnik S.E."/>
            <person name="Ginger M.L."/>
            <person name="Dacks J.B."/>
            <person name="Carpenter M.L."/>
            <person name="Field M.C."/>
            <person name="Kuo A."/>
            <person name="Paredez A."/>
            <person name="Chapman J."/>
            <person name="Pham J."/>
            <person name="Shu S."/>
            <person name="Neupane R."/>
            <person name="Cipriano M."/>
            <person name="Mancuso J."/>
            <person name="Tu H."/>
            <person name="Salamov A."/>
            <person name="Lindquist E."/>
            <person name="Shapiro H."/>
            <person name="Lucas S."/>
            <person name="Grigoriev I.V."/>
            <person name="Cande W.Z."/>
            <person name="Fulton C."/>
            <person name="Rokhsar D.S."/>
            <person name="Dawson S.C."/>
        </authorList>
    </citation>
    <scope>NUCLEOTIDE SEQUENCE [LARGE SCALE GENOMIC DNA]</scope>
    <source>
        <strain evidence="1 2">NEG-M</strain>
    </source>
</reference>
<dbReference type="EMBL" id="GG738869">
    <property type="protein sequence ID" value="EFC44251.1"/>
    <property type="molecule type" value="Genomic_DNA"/>
</dbReference>
<name>D2VFU7_NAEGR</name>
<dbReference type="OrthoDB" id="10431579at2759"/>
<organism evidence="2">
    <name type="scientific">Naegleria gruberi</name>
    <name type="common">Amoeba</name>
    <dbReference type="NCBI Taxonomy" id="5762"/>
    <lineage>
        <taxon>Eukaryota</taxon>
        <taxon>Discoba</taxon>
        <taxon>Heterolobosea</taxon>
        <taxon>Tetramitia</taxon>
        <taxon>Eutetramitia</taxon>
        <taxon>Vahlkampfiidae</taxon>
        <taxon>Naegleria</taxon>
    </lineage>
</organism>
<gene>
    <name evidence="1" type="ORF">NAEGRDRAFT_67749</name>
</gene>
<dbReference type="AlphaFoldDB" id="D2VFU7"/>
<dbReference type="KEGG" id="ngr:NAEGRDRAFT_67749"/>
<protein>
    <submittedName>
        <fullName evidence="1">Predicted protein</fullName>
    </submittedName>
</protein>
<sequence length="122" mass="13961">MGNNNSSGTSSSSTPQTMANLFDSHVGYNWGLRGDPYFWEILQEHFSHIKQPLNSEQFLEQVSKISMERCDGKDILKSNDNLLVKDIPRGGMSGGFISYEFWQQEAIPELLKRLEKYNNNNN</sequence>
<dbReference type="VEuPathDB" id="AmoebaDB:NAEGRDRAFT_67749"/>
<accession>D2VFU7</accession>
<dbReference type="Proteomes" id="UP000006671">
    <property type="component" value="Unassembled WGS sequence"/>
</dbReference>
<evidence type="ECO:0000313" key="1">
    <source>
        <dbReference type="EMBL" id="EFC44251.1"/>
    </source>
</evidence>
<keyword evidence="2" id="KW-1185">Reference proteome</keyword>
<dbReference type="InParanoid" id="D2VFU7"/>